<comment type="caution">
    <text evidence="2">The sequence shown here is derived from an EMBL/GenBank/DDBJ whole genome shotgun (WGS) entry which is preliminary data.</text>
</comment>
<protein>
    <submittedName>
        <fullName evidence="2">Uncharacterized protein</fullName>
    </submittedName>
</protein>
<dbReference type="RefSeq" id="WP_095581881.1">
    <property type="nucleotide sequence ID" value="NZ_JAJQQS010000015.1"/>
</dbReference>
<dbReference type="Proteomes" id="UP000218944">
    <property type="component" value="Unassembled WGS sequence"/>
</dbReference>
<dbReference type="AlphaFoldDB" id="A0A2A2D8K8"/>
<feature type="compositionally biased region" description="Acidic residues" evidence="1">
    <location>
        <begin position="160"/>
        <end position="170"/>
    </location>
</feature>
<dbReference type="EMBL" id="NSJV01000345">
    <property type="protein sequence ID" value="PAU47690.1"/>
    <property type="molecule type" value="Genomic_DNA"/>
</dbReference>
<accession>A0A2A2D8K8</accession>
<name>A0A2A2D8K8_9ACTN</name>
<proteinExistence type="predicted"/>
<sequence length="170" mass="18348">MDGFVDVSVRLTGFDSFDLHATGMAALYLETALDQVGPEAFERFLGELDAAGGDPDRLEGETSRDIARAIAHLWYLGVWPQLARSVHSALGREKANAPFTASPEAYTEGLVWRTFHGHPAGAKAPGFGTWSEPPPGAPPVPRAAAPERPVEKPETKREGELEEEREGNTA</sequence>
<feature type="compositionally biased region" description="Pro residues" evidence="1">
    <location>
        <begin position="132"/>
        <end position="141"/>
    </location>
</feature>
<evidence type="ECO:0000256" key="1">
    <source>
        <dbReference type="SAM" id="MobiDB-lite"/>
    </source>
</evidence>
<feature type="region of interest" description="Disordered" evidence="1">
    <location>
        <begin position="122"/>
        <end position="170"/>
    </location>
</feature>
<gene>
    <name evidence="2" type="ORF">CK936_17370</name>
</gene>
<evidence type="ECO:0000313" key="3">
    <source>
        <dbReference type="Proteomes" id="UP000218944"/>
    </source>
</evidence>
<organism evidence="2 3">
    <name type="scientific">Streptomyces albireticuli</name>
    <dbReference type="NCBI Taxonomy" id="1940"/>
    <lineage>
        <taxon>Bacteria</taxon>
        <taxon>Bacillati</taxon>
        <taxon>Actinomycetota</taxon>
        <taxon>Actinomycetes</taxon>
        <taxon>Kitasatosporales</taxon>
        <taxon>Streptomycetaceae</taxon>
        <taxon>Streptomyces</taxon>
    </lineage>
</organism>
<feature type="compositionally biased region" description="Basic and acidic residues" evidence="1">
    <location>
        <begin position="148"/>
        <end position="159"/>
    </location>
</feature>
<keyword evidence="3" id="KW-1185">Reference proteome</keyword>
<reference evidence="2 3" key="1">
    <citation type="submission" date="2017-08" db="EMBL/GenBank/DDBJ databases">
        <title>Genome sequence of Streptomyces albireticuli NRRL B-1670.</title>
        <authorList>
            <person name="Graham D.E."/>
            <person name="Mahan K.M."/>
            <person name="Klingeman D.M."/>
            <person name="Hettich R.L."/>
            <person name="Parry R.J."/>
            <person name="Spain J.C."/>
        </authorList>
    </citation>
    <scope>NUCLEOTIDE SEQUENCE [LARGE SCALE GENOMIC DNA]</scope>
    <source>
        <strain evidence="2 3">NRRL B-1670</strain>
    </source>
</reference>
<evidence type="ECO:0000313" key="2">
    <source>
        <dbReference type="EMBL" id="PAU47690.1"/>
    </source>
</evidence>